<evidence type="ECO:0000313" key="2">
    <source>
        <dbReference type="EMBL" id="ERI75401.1"/>
    </source>
</evidence>
<dbReference type="AlphaFoldDB" id="A0ABC9TV07"/>
<keyword evidence="1" id="KW-1133">Transmembrane helix</keyword>
<dbReference type="EMBL" id="AWSU01000253">
    <property type="protein sequence ID" value="ERI75401.1"/>
    <property type="molecule type" value="Genomic_DNA"/>
</dbReference>
<keyword evidence="1" id="KW-0812">Transmembrane</keyword>
<name>A0ABC9TV07_CLOSY</name>
<reference evidence="2 3" key="1">
    <citation type="submission" date="2013-07" db="EMBL/GenBank/DDBJ databases">
        <authorList>
            <person name="Weinstock G."/>
            <person name="Sodergren E."/>
            <person name="Wylie T."/>
            <person name="Fulton L."/>
            <person name="Fulton R."/>
            <person name="Fronick C."/>
            <person name="O'Laughlin M."/>
            <person name="Godfrey J."/>
            <person name="Miner T."/>
            <person name="Herter B."/>
            <person name="Appelbaum E."/>
            <person name="Cordes M."/>
            <person name="Lek S."/>
            <person name="Wollam A."/>
            <person name="Pepin K.H."/>
            <person name="Palsikar V.B."/>
            <person name="Mitreva M."/>
            <person name="Wilson R.K."/>
        </authorList>
    </citation>
    <scope>NUCLEOTIDE SEQUENCE [LARGE SCALE GENOMIC DNA]</scope>
    <source>
        <strain evidence="2 3">ATCC 14940</strain>
    </source>
</reference>
<organism evidence="2 3">
    <name type="scientific">[Clostridium] symbiosum ATCC 14940</name>
    <dbReference type="NCBI Taxonomy" id="411472"/>
    <lineage>
        <taxon>Bacteria</taxon>
        <taxon>Bacillati</taxon>
        <taxon>Bacillota</taxon>
        <taxon>Clostridia</taxon>
        <taxon>Lachnospirales</taxon>
        <taxon>Lachnospiraceae</taxon>
        <taxon>Otoolea</taxon>
    </lineage>
</organism>
<gene>
    <name evidence="2" type="ORF">CLOSYM_03263</name>
</gene>
<proteinExistence type="predicted"/>
<evidence type="ECO:0000313" key="3">
    <source>
        <dbReference type="Proteomes" id="UP000016491"/>
    </source>
</evidence>
<keyword evidence="1" id="KW-0472">Membrane</keyword>
<dbReference type="Proteomes" id="UP000016491">
    <property type="component" value="Unassembled WGS sequence"/>
</dbReference>
<comment type="caution">
    <text evidence="2">The sequence shown here is derived from an EMBL/GenBank/DDBJ whole genome shotgun (WGS) entry which is preliminary data.</text>
</comment>
<accession>A0ABC9TV07</accession>
<feature type="transmembrane region" description="Helical" evidence="1">
    <location>
        <begin position="28"/>
        <end position="47"/>
    </location>
</feature>
<sequence length="88" mass="9903">MVMGTVSGVLFAVGMCIALLPEWGAFNRGIMTGCCFFLLSFLLIVTVRKMNWIFPYRCSKISTETRTELNSLPTRERLQSTGNKYGNI</sequence>
<protein>
    <submittedName>
        <fullName evidence="2">Uncharacterized protein</fullName>
    </submittedName>
</protein>
<evidence type="ECO:0000256" key="1">
    <source>
        <dbReference type="SAM" id="Phobius"/>
    </source>
</evidence>